<dbReference type="PROSITE" id="PS50013">
    <property type="entry name" value="CHROMO_2"/>
    <property type="match status" value="1"/>
</dbReference>
<dbReference type="Pfam" id="PF00385">
    <property type="entry name" value="Chromo"/>
    <property type="match status" value="1"/>
</dbReference>
<dbReference type="Gene3D" id="2.40.70.10">
    <property type="entry name" value="Acid Proteases"/>
    <property type="match status" value="1"/>
</dbReference>
<reference evidence="2 3" key="1">
    <citation type="submission" date="2019-09" db="EMBL/GenBank/DDBJ databases">
        <title>A chromosome-level genome assembly of the Chinese tupelo Nyssa sinensis.</title>
        <authorList>
            <person name="Yang X."/>
            <person name="Kang M."/>
            <person name="Yang Y."/>
            <person name="Xiong H."/>
            <person name="Wang M."/>
            <person name="Zhang Z."/>
            <person name="Wang Z."/>
            <person name="Wu H."/>
            <person name="Ma T."/>
            <person name="Liu J."/>
            <person name="Xi Z."/>
        </authorList>
    </citation>
    <scope>NUCLEOTIDE SEQUENCE [LARGE SCALE GENOMIC DNA]</scope>
    <source>
        <strain evidence="2">J267</strain>
        <tissue evidence="2">Leaf</tissue>
    </source>
</reference>
<dbReference type="SUPFAM" id="SSF50630">
    <property type="entry name" value="Acid proteases"/>
    <property type="match status" value="1"/>
</dbReference>
<dbReference type="PANTHER" id="PTHR46148:SF54">
    <property type="entry name" value="RETROTRANSPOSON-LIKE PROTEIN"/>
    <property type="match status" value="1"/>
</dbReference>
<dbReference type="Gene3D" id="3.30.420.10">
    <property type="entry name" value="Ribonuclease H-like superfamily/Ribonuclease H"/>
    <property type="match status" value="1"/>
</dbReference>
<dbReference type="InterPro" id="IPR056924">
    <property type="entry name" value="SH3_Tf2-1"/>
</dbReference>
<feature type="domain" description="Chromo" evidence="1">
    <location>
        <begin position="398"/>
        <end position="451"/>
    </location>
</feature>
<proteinExistence type="predicted"/>
<evidence type="ECO:0000313" key="2">
    <source>
        <dbReference type="EMBL" id="KAA8537022.1"/>
    </source>
</evidence>
<dbReference type="PANTHER" id="PTHR46148">
    <property type="entry name" value="CHROMO DOMAIN-CONTAINING PROTEIN"/>
    <property type="match status" value="1"/>
</dbReference>
<dbReference type="Pfam" id="PF08284">
    <property type="entry name" value="RVP_2"/>
    <property type="match status" value="1"/>
</dbReference>
<dbReference type="CDD" id="cd00303">
    <property type="entry name" value="retropepsin_like"/>
    <property type="match status" value="1"/>
</dbReference>
<keyword evidence="3" id="KW-1185">Reference proteome</keyword>
<name>A0A5J5B580_9ASTE</name>
<dbReference type="Pfam" id="PF24626">
    <property type="entry name" value="SH3_Tf2-1"/>
    <property type="match status" value="1"/>
</dbReference>
<gene>
    <name evidence="2" type="ORF">F0562_029500</name>
</gene>
<organism evidence="2 3">
    <name type="scientific">Nyssa sinensis</name>
    <dbReference type="NCBI Taxonomy" id="561372"/>
    <lineage>
        <taxon>Eukaryota</taxon>
        <taxon>Viridiplantae</taxon>
        <taxon>Streptophyta</taxon>
        <taxon>Embryophyta</taxon>
        <taxon>Tracheophyta</taxon>
        <taxon>Spermatophyta</taxon>
        <taxon>Magnoliopsida</taxon>
        <taxon>eudicotyledons</taxon>
        <taxon>Gunneridae</taxon>
        <taxon>Pentapetalae</taxon>
        <taxon>asterids</taxon>
        <taxon>Cornales</taxon>
        <taxon>Nyssaceae</taxon>
        <taxon>Nyssa</taxon>
    </lineage>
</organism>
<dbReference type="InterPro" id="IPR021109">
    <property type="entry name" value="Peptidase_aspartic_dom_sf"/>
</dbReference>
<sequence length="451" mass="51887">MRIVGVINKISVITLIDTGNTHSFIDPNVVRKARLTVEDTNQSVKLADGSTLPCFGFCKATPLQLQSLEVTPSLYLLALGGCDVVLGMDWLKTLGTVVWNFNDLIMSFTLGNDTATLRGIQLPSRVVEEIEYMEALKGNSAKGVWVQFLKRNKLEGTGSILAAVQGILDQFQTVFEEPSGLPPPRSHDHKITFLPSSNPTCVRPYRYLYYQKEEIENDRPKDWARWLHLTEYVYNTSRYSSIQISPYEAVYGQPPPQMLPYEPRTTRVDTVEEELRNKDFIAILIQENLQEAQNKMKYYADKNRIEREFEEGDWVYLRLKPYRQMSVATRRNLKLSPCYYRPFQILRRIEKVAYTLDLPKESQIFPTFHVSCLKKHIGDKIQPIPTLPQVTNKGTLVPELELVLQRRLKRKGHRVGAELLVQWKGATIEDATWEDIDDLQSQYPDLVGKIF</sequence>
<dbReference type="InterPro" id="IPR023780">
    <property type="entry name" value="Chromo_domain"/>
</dbReference>
<dbReference type="EMBL" id="CM018039">
    <property type="protein sequence ID" value="KAA8537022.1"/>
    <property type="molecule type" value="Genomic_DNA"/>
</dbReference>
<accession>A0A5J5B580</accession>
<dbReference type="OrthoDB" id="5554229at2759"/>
<evidence type="ECO:0000313" key="3">
    <source>
        <dbReference type="Proteomes" id="UP000325577"/>
    </source>
</evidence>
<dbReference type="InterPro" id="IPR000953">
    <property type="entry name" value="Chromo/chromo_shadow_dom"/>
</dbReference>
<dbReference type="SUPFAM" id="SSF54160">
    <property type="entry name" value="Chromo domain-like"/>
    <property type="match status" value="1"/>
</dbReference>
<dbReference type="InterPro" id="IPR016197">
    <property type="entry name" value="Chromo-like_dom_sf"/>
</dbReference>
<evidence type="ECO:0000259" key="1">
    <source>
        <dbReference type="PROSITE" id="PS50013"/>
    </source>
</evidence>
<dbReference type="GO" id="GO:0003676">
    <property type="term" value="F:nucleic acid binding"/>
    <property type="evidence" value="ECO:0007669"/>
    <property type="project" value="InterPro"/>
</dbReference>
<dbReference type="Proteomes" id="UP000325577">
    <property type="component" value="Linkage Group LG16"/>
</dbReference>
<dbReference type="Gene3D" id="2.40.50.40">
    <property type="match status" value="1"/>
</dbReference>
<dbReference type="InterPro" id="IPR036397">
    <property type="entry name" value="RNaseH_sf"/>
</dbReference>
<dbReference type="AlphaFoldDB" id="A0A5J5B580"/>
<protein>
    <recommendedName>
        <fullName evidence="1">Chromo domain-containing protein</fullName>
    </recommendedName>
</protein>